<evidence type="ECO:0000313" key="3">
    <source>
        <dbReference type="Proteomes" id="UP000236319"/>
    </source>
</evidence>
<sequence length="321" mass="35183">MKHHVQAFLAVLRVIQSHGVAIEVAGVGCQSTAVAEHSGEDAGTVGGEPPNGFNQGVGRESGGIEAILSLLAVTQFREFTELIVDTVVREARQPYEHLIYVARRPERTWKIEVTRLVVIVEMIEKNPERIFGVLIRVEDTLIIADEEHVTGERGAGVRTDVRVPQLGGEGTEPVRHAVYHSRAWPGEALRPEAGECLVKRVKQTTDLMAVALRTGYVGEQSAERRVNCTKSVSVVILGLGEQGTFFALTLPVLPPDLTAEILVDRGVESVERGGYDGNFLLFPHAFEAIKMSVHVFHEALEAHEEIPVYLAGQLPQLTLRL</sequence>
<feature type="signal peptide" evidence="1">
    <location>
        <begin position="1"/>
        <end position="19"/>
    </location>
</feature>
<dbReference type="GeneID" id="39876732"/>
<protein>
    <submittedName>
        <fullName evidence="2">Histidine kinase, putative</fullName>
    </submittedName>
</protein>
<dbReference type="RefSeq" id="XP_028869205.1">
    <property type="nucleotide sequence ID" value="XM_029013372.1"/>
</dbReference>
<comment type="caution">
    <text evidence="2">The sequence shown here is derived from an EMBL/GenBank/DDBJ whole genome shotgun (WGS) entry which is preliminary data.</text>
</comment>
<name>A0A2H6KIZ3_9APIC</name>
<dbReference type="GO" id="GO:0016301">
    <property type="term" value="F:kinase activity"/>
    <property type="evidence" value="ECO:0007669"/>
    <property type="project" value="UniProtKB-KW"/>
</dbReference>
<keyword evidence="2" id="KW-0808">Transferase</keyword>
<gene>
    <name evidence="2" type="ORF">BOVATA_044550</name>
</gene>
<keyword evidence="1" id="KW-0732">Signal</keyword>
<keyword evidence="2" id="KW-0418">Kinase</keyword>
<dbReference type="AlphaFoldDB" id="A0A2H6KIZ3"/>
<accession>A0A2H6KIZ3</accession>
<keyword evidence="3" id="KW-1185">Reference proteome</keyword>
<reference evidence="2 3" key="1">
    <citation type="journal article" date="2017" name="BMC Genomics">
        <title>Whole-genome assembly of Babesia ovata and comparative genomics between closely related pathogens.</title>
        <authorList>
            <person name="Yamagishi J."/>
            <person name="Asada M."/>
            <person name="Hakimi H."/>
            <person name="Tanaka T.Q."/>
            <person name="Sugimoto C."/>
            <person name="Kawazu S."/>
        </authorList>
    </citation>
    <scope>NUCLEOTIDE SEQUENCE [LARGE SCALE GENOMIC DNA]</scope>
    <source>
        <strain evidence="2 3">Miyake</strain>
    </source>
</reference>
<dbReference type="VEuPathDB" id="PiroplasmaDB:BOVATA_044550"/>
<proteinExistence type="predicted"/>
<evidence type="ECO:0000313" key="2">
    <source>
        <dbReference type="EMBL" id="GBE62962.1"/>
    </source>
</evidence>
<evidence type="ECO:0000256" key="1">
    <source>
        <dbReference type="SAM" id="SignalP"/>
    </source>
</evidence>
<dbReference type="EMBL" id="BDSA01000010">
    <property type="protein sequence ID" value="GBE62962.1"/>
    <property type="molecule type" value="Genomic_DNA"/>
</dbReference>
<feature type="chain" id="PRO_5014134564" evidence="1">
    <location>
        <begin position="20"/>
        <end position="321"/>
    </location>
</feature>
<dbReference type="Proteomes" id="UP000236319">
    <property type="component" value="Unassembled WGS sequence"/>
</dbReference>
<organism evidence="2 3">
    <name type="scientific">Babesia ovata</name>
    <dbReference type="NCBI Taxonomy" id="189622"/>
    <lineage>
        <taxon>Eukaryota</taxon>
        <taxon>Sar</taxon>
        <taxon>Alveolata</taxon>
        <taxon>Apicomplexa</taxon>
        <taxon>Aconoidasida</taxon>
        <taxon>Piroplasmida</taxon>
        <taxon>Babesiidae</taxon>
        <taxon>Babesia</taxon>
    </lineage>
</organism>